<accession>A5BLB7</accession>
<reference evidence="1" key="1">
    <citation type="journal article" date="2007" name="PLoS ONE">
        <title>The first genome sequence of an elite grapevine cultivar (Pinot noir Vitis vinifera L.): coping with a highly heterozygous genome.</title>
        <authorList>
            <person name="Velasco R."/>
            <person name="Zharkikh A."/>
            <person name="Troggio M."/>
            <person name="Cartwright D.A."/>
            <person name="Cestaro A."/>
            <person name="Pruss D."/>
            <person name="Pindo M."/>
            <person name="FitzGerald L.M."/>
            <person name="Vezzulli S."/>
            <person name="Reid J."/>
            <person name="Malacarne G."/>
            <person name="Iliev D."/>
            <person name="Coppola G."/>
            <person name="Wardell B."/>
            <person name="Micheletti D."/>
            <person name="Macalma T."/>
            <person name="Facci M."/>
            <person name="Mitchell J.T."/>
            <person name="Perazzolli M."/>
            <person name="Eldredge G."/>
            <person name="Gatto P."/>
            <person name="Oyzerski R."/>
            <person name="Moretto M."/>
            <person name="Gutin N."/>
            <person name="Stefanini M."/>
            <person name="Chen Y."/>
            <person name="Segala C."/>
            <person name="Davenport C."/>
            <person name="Dematte L."/>
            <person name="Mraz A."/>
            <person name="Battilana J."/>
            <person name="Stormo K."/>
            <person name="Costa F."/>
            <person name="Tao Q."/>
            <person name="Si-Ammour A."/>
            <person name="Harkins T."/>
            <person name="Lackey A."/>
            <person name="Perbost C."/>
            <person name="Taillon B."/>
            <person name="Stella A."/>
            <person name="Solovyev V."/>
            <person name="Fawcett J.A."/>
            <person name="Sterck L."/>
            <person name="Vandepoele K."/>
            <person name="Grando S.M."/>
            <person name="Toppo S."/>
            <person name="Moser C."/>
            <person name="Lanchbury J."/>
            <person name="Bogden R."/>
            <person name="Skolnick M."/>
            <person name="Sgaramella V."/>
            <person name="Bhatnagar S.K."/>
            <person name="Fontana P."/>
            <person name="Gutin A."/>
            <person name="Van de Peer Y."/>
            <person name="Salamini F."/>
            <person name="Viola R."/>
        </authorList>
    </citation>
    <scope>NUCLEOTIDE SEQUENCE</scope>
</reference>
<protein>
    <submittedName>
        <fullName evidence="1">Uncharacterized protein</fullName>
    </submittedName>
</protein>
<dbReference type="AlphaFoldDB" id="A5BLB7"/>
<dbReference type="EMBL" id="AM463465">
    <property type="protein sequence ID" value="CAN61514.1"/>
    <property type="molecule type" value="Genomic_DNA"/>
</dbReference>
<sequence>MGCLSAYGGRKVQLISKWAATLRGNNHHHHRISPWWQGHHHPTGSLTEIVVGDAVVRDRWVGGGRGPWQAVVITCKTCLLQSMIRIIILGWLMLGHPDVFVESVRMFYAYKCRLNFLETVRIQKARHVYPDEGDPDGNACHVSP</sequence>
<evidence type="ECO:0000313" key="1">
    <source>
        <dbReference type="EMBL" id="CAN61514.1"/>
    </source>
</evidence>
<proteinExistence type="predicted"/>
<organism evidence="1">
    <name type="scientific">Vitis vinifera</name>
    <name type="common">Grape</name>
    <dbReference type="NCBI Taxonomy" id="29760"/>
    <lineage>
        <taxon>Eukaryota</taxon>
        <taxon>Viridiplantae</taxon>
        <taxon>Streptophyta</taxon>
        <taxon>Embryophyta</taxon>
        <taxon>Tracheophyta</taxon>
        <taxon>Spermatophyta</taxon>
        <taxon>Magnoliopsida</taxon>
        <taxon>eudicotyledons</taxon>
        <taxon>Gunneridae</taxon>
        <taxon>Pentapetalae</taxon>
        <taxon>rosids</taxon>
        <taxon>Vitales</taxon>
        <taxon>Vitaceae</taxon>
        <taxon>Viteae</taxon>
        <taxon>Vitis</taxon>
    </lineage>
</organism>
<name>A5BLB7_VITVI</name>
<gene>
    <name evidence="1" type="ORF">VITISV_037322</name>
</gene>